<dbReference type="RefSeq" id="WP_232572479.1">
    <property type="nucleotide sequence ID" value="NZ_CP089466.1"/>
</dbReference>
<evidence type="ECO:0000256" key="1">
    <source>
        <dbReference type="ARBA" id="ARBA00022676"/>
    </source>
</evidence>
<evidence type="ECO:0000313" key="6">
    <source>
        <dbReference type="Proteomes" id="UP001595660"/>
    </source>
</evidence>
<dbReference type="AlphaFoldDB" id="A0ABD5NAI4"/>
<dbReference type="PANTHER" id="PTHR43630">
    <property type="entry name" value="POLY-BETA-1,6-N-ACETYL-D-GLUCOSAMINE SYNTHASE"/>
    <property type="match status" value="1"/>
</dbReference>
<keyword evidence="3" id="KW-0472">Membrane</keyword>
<reference evidence="5 6" key="1">
    <citation type="journal article" date="2019" name="Int. J. Syst. Evol. Microbiol.">
        <title>The Global Catalogue of Microorganisms (GCM) 10K type strain sequencing project: providing services to taxonomists for standard genome sequencing and annotation.</title>
        <authorList>
            <consortium name="The Broad Institute Genomics Platform"/>
            <consortium name="The Broad Institute Genome Sequencing Center for Infectious Disease"/>
            <person name="Wu L."/>
            <person name="Ma J."/>
        </authorList>
    </citation>
    <scope>NUCLEOTIDE SEQUENCE [LARGE SCALE GENOMIC DNA]</scope>
    <source>
        <strain evidence="5 6">CGMCC 1.12562</strain>
    </source>
</reference>
<sequence length="380" mass="41958">MNLLAVAAIVLAAVAAIPYVAYLALYAWIRPSGSPADKQDWEPSVSIVLPTYNEEKIVETKLEDILELDYPMEKVELVVVDSSDDDTRAIIRDFFADREAPDLVLLEEDERRGLAPALNDAYEAADNEMVVKTDCDSKLPSDVLREAAANLADDDIAAVTGQNVEVLGGSEVESGYRGVQSHIQQLESHLDSTLIFHGPFSAFENDALLPIDPNSLADDTELALKIRRQGGRVIFDPAVRYKEASFSNFVKRRKQKDRRGMGLIRLLVQHRDALGKYGKYGKVVLPFNWWFMILSPWLLLSTLVVGTVGAILEWGAIGLGLPLAAGLFVYLGQRDWLGSAQALYSVFDTQVSLLRASVELIVGDSDGTWDVDAELREAFD</sequence>
<keyword evidence="6" id="KW-1185">Reference proteome</keyword>
<keyword evidence="3" id="KW-1133">Transmembrane helix</keyword>
<dbReference type="Pfam" id="PF00535">
    <property type="entry name" value="Glycos_transf_2"/>
    <property type="match status" value="1"/>
</dbReference>
<feature type="transmembrane region" description="Helical" evidence="3">
    <location>
        <begin position="6"/>
        <end position="29"/>
    </location>
</feature>
<dbReference type="InterPro" id="IPR029044">
    <property type="entry name" value="Nucleotide-diphossugar_trans"/>
</dbReference>
<feature type="transmembrane region" description="Helical" evidence="3">
    <location>
        <begin position="311"/>
        <end position="331"/>
    </location>
</feature>
<dbReference type="Proteomes" id="UP001595660">
    <property type="component" value="Unassembled WGS sequence"/>
</dbReference>
<evidence type="ECO:0000256" key="2">
    <source>
        <dbReference type="ARBA" id="ARBA00022679"/>
    </source>
</evidence>
<accession>A0ABD5NAI4</accession>
<dbReference type="EC" id="2.4.-.-" evidence="5"/>
<dbReference type="InterPro" id="IPR001173">
    <property type="entry name" value="Glyco_trans_2-like"/>
</dbReference>
<evidence type="ECO:0000259" key="4">
    <source>
        <dbReference type="Pfam" id="PF00535"/>
    </source>
</evidence>
<proteinExistence type="predicted"/>
<protein>
    <submittedName>
        <fullName evidence="5">Glycosyltransferase</fullName>
        <ecNumber evidence="5">2.4.-.-</ecNumber>
    </submittedName>
</protein>
<keyword evidence="3" id="KW-0812">Transmembrane</keyword>
<keyword evidence="1 5" id="KW-0328">Glycosyltransferase</keyword>
<dbReference type="GeneID" id="69117721"/>
<evidence type="ECO:0000313" key="5">
    <source>
        <dbReference type="EMBL" id="MFC3476370.1"/>
    </source>
</evidence>
<dbReference type="Gene3D" id="3.90.550.10">
    <property type="entry name" value="Spore Coat Polysaccharide Biosynthesis Protein SpsA, Chain A"/>
    <property type="match status" value="1"/>
</dbReference>
<feature type="domain" description="Glycosyltransferase 2-like" evidence="4">
    <location>
        <begin position="46"/>
        <end position="176"/>
    </location>
</feature>
<dbReference type="PANTHER" id="PTHR43630:SF1">
    <property type="entry name" value="POLY-BETA-1,6-N-ACETYL-D-GLUCOSAMINE SYNTHASE"/>
    <property type="match status" value="1"/>
</dbReference>
<name>A0ABD5NAI4_9EURY</name>
<dbReference type="SUPFAM" id="SSF53448">
    <property type="entry name" value="Nucleotide-diphospho-sugar transferases"/>
    <property type="match status" value="1"/>
</dbReference>
<keyword evidence="2 5" id="KW-0808">Transferase</keyword>
<dbReference type="EMBL" id="JBHRWN010000002">
    <property type="protein sequence ID" value="MFC3476370.1"/>
    <property type="molecule type" value="Genomic_DNA"/>
</dbReference>
<dbReference type="GO" id="GO:0016757">
    <property type="term" value="F:glycosyltransferase activity"/>
    <property type="evidence" value="ECO:0007669"/>
    <property type="project" value="UniProtKB-KW"/>
</dbReference>
<comment type="caution">
    <text evidence="5">The sequence shown here is derived from an EMBL/GenBank/DDBJ whole genome shotgun (WGS) entry which is preliminary data.</text>
</comment>
<evidence type="ECO:0000256" key="3">
    <source>
        <dbReference type="SAM" id="Phobius"/>
    </source>
</evidence>
<feature type="transmembrane region" description="Helical" evidence="3">
    <location>
        <begin position="283"/>
        <end position="305"/>
    </location>
</feature>
<gene>
    <name evidence="5" type="ORF">ACFOKC_01390</name>
</gene>
<organism evidence="5 6">
    <name type="scientific">Halobacterium litoreum</name>
    <dbReference type="NCBI Taxonomy" id="2039234"/>
    <lineage>
        <taxon>Archaea</taxon>
        <taxon>Methanobacteriati</taxon>
        <taxon>Methanobacteriota</taxon>
        <taxon>Stenosarchaea group</taxon>
        <taxon>Halobacteria</taxon>
        <taxon>Halobacteriales</taxon>
        <taxon>Halobacteriaceae</taxon>
        <taxon>Halobacterium</taxon>
    </lineage>
</organism>